<name>A0AAD8F2U7_BIOPF</name>
<keyword evidence="2" id="KW-1185">Reference proteome</keyword>
<dbReference type="Proteomes" id="UP001233172">
    <property type="component" value="Unassembled WGS sequence"/>
</dbReference>
<proteinExistence type="predicted"/>
<evidence type="ECO:0000313" key="2">
    <source>
        <dbReference type="Proteomes" id="UP001233172"/>
    </source>
</evidence>
<reference evidence="1" key="2">
    <citation type="submission" date="2023-04" db="EMBL/GenBank/DDBJ databases">
        <authorList>
            <person name="Bu L."/>
            <person name="Lu L."/>
            <person name="Laidemitt M.R."/>
            <person name="Zhang S.M."/>
            <person name="Mutuku M."/>
            <person name="Mkoji G."/>
            <person name="Steinauer M."/>
            <person name="Loker E.S."/>
        </authorList>
    </citation>
    <scope>NUCLEOTIDE SEQUENCE</scope>
    <source>
        <strain evidence="1">KasaAsao</strain>
        <tissue evidence="1">Whole Snail</tissue>
    </source>
</reference>
<reference evidence="1" key="1">
    <citation type="journal article" date="2023" name="PLoS Negl. Trop. Dis.">
        <title>A genome sequence for Biomphalaria pfeifferi, the major vector snail for the human-infecting parasite Schistosoma mansoni.</title>
        <authorList>
            <person name="Bu L."/>
            <person name="Lu L."/>
            <person name="Laidemitt M.R."/>
            <person name="Zhang S.M."/>
            <person name="Mutuku M."/>
            <person name="Mkoji G."/>
            <person name="Steinauer M."/>
            <person name="Loker E.S."/>
        </authorList>
    </citation>
    <scope>NUCLEOTIDE SEQUENCE</scope>
    <source>
        <strain evidence="1">KasaAsao</strain>
    </source>
</reference>
<accession>A0AAD8F2U7</accession>
<dbReference type="EMBL" id="JASAOG010000128">
    <property type="protein sequence ID" value="KAK0049235.1"/>
    <property type="molecule type" value="Genomic_DNA"/>
</dbReference>
<protein>
    <submittedName>
        <fullName evidence="1">Uncharacterized protein</fullName>
    </submittedName>
</protein>
<evidence type="ECO:0000313" key="1">
    <source>
        <dbReference type="EMBL" id="KAK0049235.1"/>
    </source>
</evidence>
<organism evidence="1 2">
    <name type="scientific">Biomphalaria pfeifferi</name>
    <name type="common">Bloodfluke planorb</name>
    <name type="synonym">Freshwater snail</name>
    <dbReference type="NCBI Taxonomy" id="112525"/>
    <lineage>
        <taxon>Eukaryota</taxon>
        <taxon>Metazoa</taxon>
        <taxon>Spiralia</taxon>
        <taxon>Lophotrochozoa</taxon>
        <taxon>Mollusca</taxon>
        <taxon>Gastropoda</taxon>
        <taxon>Heterobranchia</taxon>
        <taxon>Euthyneura</taxon>
        <taxon>Panpulmonata</taxon>
        <taxon>Hygrophila</taxon>
        <taxon>Lymnaeoidea</taxon>
        <taxon>Planorbidae</taxon>
        <taxon>Biomphalaria</taxon>
    </lineage>
</organism>
<dbReference type="AlphaFoldDB" id="A0AAD8F2U7"/>
<comment type="caution">
    <text evidence="1">The sequence shown here is derived from an EMBL/GenBank/DDBJ whole genome shotgun (WGS) entry which is preliminary data.</text>
</comment>
<gene>
    <name evidence="1" type="ORF">Bpfe_021328</name>
</gene>
<sequence>MTEVATAMMSIVPGNTCLQRLAAKLKTFLQRVRPCFSIANRQFTKEAIFGARHMNDNQCFQIQVTGVGSLWTDNGSLFGLFCHKHL</sequence>